<dbReference type="GO" id="GO:0005524">
    <property type="term" value="F:ATP binding"/>
    <property type="evidence" value="ECO:0007669"/>
    <property type="project" value="InterPro"/>
</dbReference>
<dbReference type="Gene3D" id="3.40.50.300">
    <property type="entry name" value="P-loop containing nucleotide triphosphate hydrolases"/>
    <property type="match status" value="1"/>
</dbReference>
<keyword evidence="3" id="KW-0413">Isomerase</keyword>
<dbReference type="GO" id="GO:0006281">
    <property type="term" value="P:DNA repair"/>
    <property type="evidence" value="ECO:0007669"/>
    <property type="project" value="TreeGrafter"/>
</dbReference>
<dbReference type="GO" id="GO:0006310">
    <property type="term" value="P:DNA recombination"/>
    <property type="evidence" value="ECO:0007669"/>
    <property type="project" value="TreeGrafter"/>
</dbReference>
<gene>
    <name evidence="7" type="primary">wrn</name>
    <name evidence="7" type="ORF">Hypma_004154</name>
</gene>
<keyword evidence="7" id="KW-0547">Nucleotide-binding</keyword>
<dbReference type="OrthoDB" id="3260945at2759"/>
<evidence type="ECO:0000313" key="8">
    <source>
        <dbReference type="Proteomes" id="UP000076154"/>
    </source>
</evidence>
<reference evidence="7" key="1">
    <citation type="submission" date="2018-04" db="EMBL/GenBank/DDBJ databases">
        <title>Whole genome sequencing of Hypsizygus marmoreus.</title>
        <authorList>
            <person name="Choi I.-G."/>
            <person name="Min B."/>
            <person name="Kim J.-G."/>
            <person name="Kim S."/>
            <person name="Oh Y.-L."/>
            <person name="Kong W.-S."/>
            <person name="Park H."/>
            <person name="Jeong J."/>
            <person name="Song E.-S."/>
        </authorList>
    </citation>
    <scope>NUCLEOTIDE SEQUENCE [LARGE SCALE GENOMIC DNA]</scope>
    <source>
        <strain evidence="7">51987-8</strain>
    </source>
</reference>
<dbReference type="SUPFAM" id="SSF52540">
    <property type="entry name" value="P-loop containing nucleoside triphosphate hydrolases"/>
    <property type="match status" value="1"/>
</dbReference>
<dbReference type="Pfam" id="PF00270">
    <property type="entry name" value="DEAD"/>
    <property type="match status" value="1"/>
</dbReference>
<dbReference type="PANTHER" id="PTHR13710">
    <property type="entry name" value="DNA HELICASE RECQ FAMILY MEMBER"/>
    <property type="match status" value="1"/>
</dbReference>
<accession>A0A369J484</accession>
<dbReference type="PANTHER" id="PTHR13710:SF105">
    <property type="entry name" value="ATP-DEPENDENT DNA HELICASE Q1"/>
    <property type="match status" value="1"/>
</dbReference>
<keyword evidence="7" id="KW-0067">ATP-binding</keyword>
<dbReference type="PROSITE" id="PS51192">
    <property type="entry name" value="HELICASE_ATP_BIND_1"/>
    <property type="match status" value="1"/>
</dbReference>
<dbReference type="AlphaFoldDB" id="A0A369J484"/>
<name>A0A369J484_HYPMA</name>
<dbReference type="GO" id="GO:0005694">
    <property type="term" value="C:chromosome"/>
    <property type="evidence" value="ECO:0007669"/>
    <property type="project" value="TreeGrafter"/>
</dbReference>
<dbReference type="InterPro" id="IPR014001">
    <property type="entry name" value="Helicase_ATP-bd"/>
</dbReference>
<organism evidence="7 8">
    <name type="scientific">Hypsizygus marmoreus</name>
    <name type="common">White beech mushroom</name>
    <name type="synonym">Agaricus marmoreus</name>
    <dbReference type="NCBI Taxonomy" id="39966"/>
    <lineage>
        <taxon>Eukaryota</taxon>
        <taxon>Fungi</taxon>
        <taxon>Dikarya</taxon>
        <taxon>Basidiomycota</taxon>
        <taxon>Agaricomycotina</taxon>
        <taxon>Agaricomycetes</taxon>
        <taxon>Agaricomycetidae</taxon>
        <taxon>Agaricales</taxon>
        <taxon>Tricholomatineae</taxon>
        <taxon>Lyophyllaceae</taxon>
        <taxon>Hypsizygus</taxon>
    </lineage>
</organism>
<dbReference type="EMBL" id="LUEZ02000158">
    <property type="protein sequence ID" value="RDB15447.1"/>
    <property type="molecule type" value="Genomic_DNA"/>
</dbReference>
<sequence length="230" mass="25880">MATPPQFLWLSTENRALIRGIIEEHLPQWRNGPKSSQVECWAHILQKIPLLLIASTGWEKTAAFFGPLLVLQELLRNPRPGIPNPPKKPVGLVVTPLIELRNNHAREIMEIGMKAISLNSETLAEASREGRNLYDEIRACEWPIVLLSAERLVSKELDKIIRDSFFRTNLVLLGIDEAHVLVPWEKDFRQAYLQIGLLRKCLPSHVAIVAVTATLTPGPAYNSLCTELGF</sequence>
<comment type="catalytic activity">
    <reaction evidence="4">
        <text>Couples ATP hydrolysis with the unwinding of duplex DNA by translocating in the 3'-5' direction.</text>
        <dbReference type="EC" id="5.6.2.4"/>
    </reaction>
</comment>
<evidence type="ECO:0000259" key="6">
    <source>
        <dbReference type="PROSITE" id="PS51192"/>
    </source>
</evidence>
<evidence type="ECO:0000256" key="3">
    <source>
        <dbReference type="ARBA" id="ARBA00023235"/>
    </source>
</evidence>
<dbReference type="STRING" id="39966.A0A369J484"/>
<dbReference type="Proteomes" id="UP000076154">
    <property type="component" value="Unassembled WGS sequence"/>
</dbReference>
<protein>
    <recommendedName>
        <fullName evidence="5">DNA 3'-5' helicase</fullName>
        <ecNumber evidence="5">5.6.2.4</ecNumber>
    </recommendedName>
</protein>
<dbReference type="GO" id="GO:0043138">
    <property type="term" value="F:3'-5' DNA helicase activity"/>
    <property type="evidence" value="ECO:0007669"/>
    <property type="project" value="UniProtKB-EC"/>
</dbReference>
<dbReference type="GO" id="GO:0003677">
    <property type="term" value="F:DNA binding"/>
    <property type="evidence" value="ECO:0007669"/>
    <property type="project" value="UniProtKB-KW"/>
</dbReference>
<proteinExistence type="inferred from homology"/>
<dbReference type="InterPro" id="IPR011545">
    <property type="entry name" value="DEAD/DEAH_box_helicase_dom"/>
</dbReference>
<keyword evidence="7" id="KW-0347">Helicase</keyword>
<comment type="caution">
    <text evidence="7">The sequence shown here is derived from an EMBL/GenBank/DDBJ whole genome shotgun (WGS) entry which is preliminary data.</text>
</comment>
<keyword evidence="8" id="KW-1185">Reference proteome</keyword>
<keyword evidence="7" id="KW-0378">Hydrolase</keyword>
<evidence type="ECO:0000256" key="5">
    <source>
        <dbReference type="ARBA" id="ARBA00034808"/>
    </source>
</evidence>
<dbReference type="GO" id="GO:0005737">
    <property type="term" value="C:cytoplasm"/>
    <property type="evidence" value="ECO:0007669"/>
    <property type="project" value="TreeGrafter"/>
</dbReference>
<dbReference type="EC" id="5.6.2.4" evidence="5"/>
<evidence type="ECO:0000313" key="7">
    <source>
        <dbReference type="EMBL" id="RDB15447.1"/>
    </source>
</evidence>
<evidence type="ECO:0000256" key="2">
    <source>
        <dbReference type="ARBA" id="ARBA00023125"/>
    </source>
</evidence>
<feature type="domain" description="Helicase ATP-binding" evidence="6">
    <location>
        <begin position="41"/>
        <end position="217"/>
    </location>
</feature>
<keyword evidence="2" id="KW-0238">DNA-binding</keyword>
<dbReference type="InterPro" id="IPR027417">
    <property type="entry name" value="P-loop_NTPase"/>
</dbReference>
<dbReference type="InParanoid" id="A0A369J484"/>
<dbReference type="GO" id="GO:0009378">
    <property type="term" value="F:four-way junction helicase activity"/>
    <property type="evidence" value="ECO:0007669"/>
    <property type="project" value="TreeGrafter"/>
</dbReference>
<comment type="similarity">
    <text evidence="1">Belongs to the helicase family. RecQ subfamily.</text>
</comment>
<evidence type="ECO:0000256" key="1">
    <source>
        <dbReference type="ARBA" id="ARBA00005446"/>
    </source>
</evidence>
<evidence type="ECO:0000256" key="4">
    <source>
        <dbReference type="ARBA" id="ARBA00034617"/>
    </source>
</evidence>